<dbReference type="AlphaFoldDB" id="A0A1I0FNG1"/>
<organism evidence="1 2">
    <name type="scientific">Geodermatophilus poikilotrophus</name>
    <dbReference type="NCBI Taxonomy" id="1333667"/>
    <lineage>
        <taxon>Bacteria</taxon>
        <taxon>Bacillati</taxon>
        <taxon>Actinomycetota</taxon>
        <taxon>Actinomycetes</taxon>
        <taxon>Geodermatophilales</taxon>
        <taxon>Geodermatophilaceae</taxon>
        <taxon>Geodermatophilus</taxon>
    </lineage>
</organism>
<dbReference type="RefSeq" id="WP_091445245.1">
    <property type="nucleotide sequence ID" value="NZ_FOIE01000006.1"/>
</dbReference>
<dbReference type="Proteomes" id="UP000198507">
    <property type="component" value="Unassembled WGS sequence"/>
</dbReference>
<evidence type="ECO:0000313" key="1">
    <source>
        <dbReference type="EMBL" id="SET59622.1"/>
    </source>
</evidence>
<name>A0A1I0FNG1_9ACTN</name>
<protein>
    <recommendedName>
        <fullName evidence="3">Fis family transcriptional regulator</fullName>
    </recommendedName>
</protein>
<dbReference type="OrthoDB" id="3827359at2"/>
<dbReference type="EMBL" id="FOIE01000006">
    <property type="protein sequence ID" value="SET59622.1"/>
    <property type="molecule type" value="Genomic_DNA"/>
</dbReference>
<sequence>MRWQRLFADLQAEFDEAEAAAERAEDASRRRAETGAVRLVDRLAGALGRPLVLRCRGAGDVAGVLVEVGADWLLLTDDGRREVLVATSTVRTVGGLGRVTAPAEDPGPVRARLDLRRALRGLARDRSVVQVVLDDGAVHVGTVDGVGADHVELAEHPADQPRRATAVRGVRAIALAAVAVVRTLTPGLDQL</sequence>
<evidence type="ECO:0008006" key="3">
    <source>
        <dbReference type="Google" id="ProtNLM"/>
    </source>
</evidence>
<keyword evidence="2" id="KW-1185">Reference proteome</keyword>
<gene>
    <name evidence="1" type="ORF">SAMN04488546_2899</name>
</gene>
<accession>A0A1I0FNG1</accession>
<proteinExistence type="predicted"/>
<reference evidence="2" key="1">
    <citation type="submission" date="2016-10" db="EMBL/GenBank/DDBJ databases">
        <authorList>
            <person name="Varghese N."/>
            <person name="Submissions S."/>
        </authorList>
    </citation>
    <scope>NUCLEOTIDE SEQUENCE [LARGE SCALE GENOMIC DNA]</scope>
    <source>
        <strain evidence="2">DSM 44209</strain>
    </source>
</reference>
<evidence type="ECO:0000313" key="2">
    <source>
        <dbReference type="Proteomes" id="UP000198507"/>
    </source>
</evidence>